<evidence type="ECO:0000256" key="6">
    <source>
        <dbReference type="ARBA" id="ARBA00011738"/>
    </source>
</evidence>
<evidence type="ECO:0000256" key="4">
    <source>
        <dbReference type="ARBA" id="ARBA00008754"/>
    </source>
</evidence>
<evidence type="ECO:0000256" key="8">
    <source>
        <dbReference type="ARBA" id="ARBA00022563"/>
    </source>
</evidence>
<dbReference type="GO" id="GO:0004372">
    <property type="term" value="F:glycine hydroxymethyltransferase activity"/>
    <property type="evidence" value="ECO:0007669"/>
    <property type="project" value="UniProtKB-UniRule"/>
</dbReference>
<dbReference type="Pfam" id="PF01451">
    <property type="entry name" value="LMWPc"/>
    <property type="match status" value="1"/>
</dbReference>
<feature type="active site" evidence="13">
    <location>
        <position position="14"/>
    </location>
</feature>
<comment type="catalytic activity">
    <reaction evidence="12">
        <text>(6R)-5,10-methylene-5,6,7,8-tetrahydrofolate + glycine + H2O = (6S)-5,6,7,8-tetrahydrofolate + L-serine</text>
        <dbReference type="Rhea" id="RHEA:15481"/>
        <dbReference type="ChEBI" id="CHEBI:15377"/>
        <dbReference type="ChEBI" id="CHEBI:15636"/>
        <dbReference type="ChEBI" id="CHEBI:33384"/>
        <dbReference type="ChEBI" id="CHEBI:57305"/>
        <dbReference type="ChEBI" id="CHEBI:57453"/>
        <dbReference type="EC" id="2.1.2.1"/>
    </reaction>
</comment>
<gene>
    <name evidence="12 15" type="primary">glyA</name>
    <name evidence="15" type="ORF">MPNT_220042</name>
</gene>
<dbReference type="InterPro" id="IPR015421">
    <property type="entry name" value="PyrdxlP-dep_Trfase_major"/>
</dbReference>
<dbReference type="Pfam" id="PF02502">
    <property type="entry name" value="LacAB_rpiB"/>
    <property type="match status" value="1"/>
</dbReference>
<comment type="cofactor">
    <cofactor evidence="1 12">
        <name>pyridoxal 5'-phosphate</name>
        <dbReference type="ChEBI" id="CHEBI:597326"/>
    </cofactor>
</comment>
<dbReference type="InterPro" id="IPR015424">
    <property type="entry name" value="PyrdxlP-dep_Trfase"/>
</dbReference>
<feature type="binding site" evidence="12">
    <location>
        <begin position="441"/>
        <end position="443"/>
    </location>
    <ligand>
        <name>(6S)-5,6,7,8-tetrahydrofolate</name>
        <dbReference type="ChEBI" id="CHEBI:57453"/>
    </ligand>
</feature>
<dbReference type="GO" id="GO:0030170">
    <property type="term" value="F:pyridoxal phosphate binding"/>
    <property type="evidence" value="ECO:0007669"/>
    <property type="project" value="UniProtKB-UniRule"/>
</dbReference>
<evidence type="ECO:0000256" key="1">
    <source>
        <dbReference type="ARBA" id="ARBA00001933"/>
    </source>
</evidence>
<dbReference type="EC" id="2.1.2.1" evidence="12"/>
<dbReference type="EMBL" id="CAJNOB010000015">
    <property type="protein sequence ID" value="CAF0697563.1"/>
    <property type="molecule type" value="Genomic_DNA"/>
</dbReference>
<comment type="similarity">
    <text evidence="3 12">Belongs to the SHMT family.</text>
</comment>
<protein>
    <recommendedName>
        <fullName evidence="12">Serine hydroxymethyltransferase</fullName>
        <shortName evidence="12">SHMT</shortName>
        <shortName evidence="12">Serine methylase</shortName>
        <ecNumber evidence="12">2.1.2.1</ecNumber>
    </recommendedName>
</protein>
<dbReference type="InterPro" id="IPR019798">
    <property type="entry name" value="Ser_HO-MeTrfase_PLP_BS"/>
</dbReference>
<comment type="subunit">
    <text evidence="6 12">Homodimer.</text>
</comment>
<keyword evidence="10" id="KW-0378">Hydrolase</keyword>
<evidence type="ECO:0000259" key="14">
    <source>
        <dbReference type="SMART" id="SM00226"/>
    </source>
</evidence>
<dbReference type="InterPro" id="IPR036569">
    <property type="entry name" value="RpiB_LacA_LacB_sf"/>
</dbReference>
<feature type="active site" description="Nucleophile" evidence="13">
    <location>
        <position position="8"/>
    </location>
</feature>
<dbReference type="CDD" id="cd00378">
    <property type="entry name" value="SHMT"/>
    <property type="match status" value="1"/>
</dbReference>
<dbReference type="SUPFAM" id="SSF53383">
    <property type="entry name" value="PLP-dependent transferases"/>
    <property type="match status" value="1"/>
</dbReference>
<evidence type="ECO:0000256" key="7">
    <source>
        <dbReference type="ARBA" id="ARBA00022490"/>
    </source>
</evidence>
<evidence type="ECO:0000256" key="10">
    <source>
        <dbReference type="ARBA" id="ARBA00022801"/>
    </source>
</evidence>
<keyword evidence="9 12" id="KW-0808">Transferase</keyword>
<dbReference type="FunFam" id="3.40.640.10:FF:000001">
    <property type="entry name" value="Serine hydroxymethyltransferase"/>
    <property type="match status" value="1"/>
</dbReference>
<dbReference type="InterPro" id="IPR039429">
    <property type="entry name" value="SHMT-like_dom"/>
</dbReference>
<feature type="domain" description="Phosphotyrosine protein phosphatase I" evidence="14">
    <location>
        <begin position="2"/>
        <end position="148"/>
    </location>
</feature>
<evidence type="ECO:0000256" key="12">
    <source>
        <dbReference type="HAMAP-Rule" id="MF_00051"/>
    </source>
</evidence>
<comment type="caution">
    <text evidence="15">The sequence shown here is derived from an EMBL/GenBank/DDBJ whole genome shotgun (WGS) entry which is preliminary data.</text>
</comment>
<dbReference type="InterPro" id="IPR023485">
    <property type="entry name" value="Ptyr_pPase"/>
</dbReference>
<keyword evidence="11 12" id="KW-0663">Pyridoxal phosphate</keyword>
<keyword evidence="16" id="KW-1185">Reference proteome</keyword>
<dbReference type="Gene3D" id="3.40.1400.10">
    <property type="entry name" value="Sugar-phosphate isomerase, RpiB/LacA/LacB"/>
    <property type="match status" value="1"/>
</dbReference>
<dbReference type="SUPFAM" id="SSF89623">
    <property type="entry name" value="Ribose/Galactose isomerase RpiB/AlsB"/>
    <property type="match status" value="1"/>
</dbReference>
<dbReference type="CDD" id="cd16344">
    <property type="entry name" value="LMWPAP"/>
    <property type="match status" value="1"/>
</dbReference>
<dbReference type="Pfam" id="PF00464">
    <property type="entry name" value="SHMT"/>
    <property type="match status" value="1"/>
</dbReference>
<dbReference type="UniPathway" id="UPA00288">
    <property type="reaction ID" value="UER01023"/>
</dbReference>
<dbReference type="GO" id="GO:0019264">
    <property type="term" value="P:glycine biosynthetic process from serine"/>
    <property type="evidence" value="ECO:0007669"/>
    <property type="project" value="UniProtKB-UniRule"/>
</dbReference>
<dbReference type="GO" id="GO:0035999">
    <property type="term" value="P:tetrahydrofolate interconversion"/>
    <property type="evidence" value="ECO:0007669"/>
    <property type="project" value="UniProtKB-UniRule"/>
</dbReference>
<evidence type="ECO:0000313" key="16">
    <source>
        <dbReference type="Proteomes" id="UP000663859"/>
    </source>
</evidence>
<dbReference type="PANTHER" id="PTHR11680">
    <property type="entry name" value="SERINE HYDROXYMETHYLTRANSFERASE"/>
    <property type="match status" value="1"/>
</dbReference>
<dbReference type="GO" id="GO:0004725">
    <property type="term" value="F:protein tyrosine phosphatase activity"/>
    <property type="evidence" value="ECO:0007669"/>
    <property type="project" value="InterPro"/>
</dbReference>
<dbReference type="HAMAP" id="MF_00051">
    <property type="entry name" value="SHMT"/>
    <property type="match status" value="1"/>
</dbReference>
<evidence type="ECO:0000256" key="3">
    <source>
        <dbReference type="ARBA" id="ARBA00006376"/>
    </source>
</evidence>
<accession>A0A8J2BPW3</accession>
<dbReference type="Gene3D" id="3.90.1150.10">
    <property type="entry name" value="Aspartate Aminotransferase, domain 1"/>
    <property type="match status" value="1"/>
</dbReference>
<comment type="similarity">
    <text evidence="4">Belongs to the LacAB/RpiB family.</text>
</comment>
<keyword evidence="12" id="KW-0028">Amino-acid biosynthesis</keyword>
<comment type="pathway">
    <text evidence="12">One-carbon metabolism; tetrahydrofolate interconversion.</text>
</comment>
<comment type="subcellular location">
    <subcellularLocation>
        <location evidence="2 12">Cytoplasm</location>
    </subcellularLocation>
</comment>
<sequence length="731" mass="80464">MKYVLFVCTGNICRSPMALGLFRDLVKGRTDIEADSAGIGAVSGLPASPHAITVMEEIGIDISDIRSKPITAELVRRADYIFCMSYSQLDSLLLLFPSAAEKTYLLREFEEDVPLIAREIPDPIGGSLEVYRFCRDQIAKALPKVVDFVLSSETGAKQPAPAGAKRVALASDHTGIALKEVVRDWLKQEGYVAHDLGPFCPEPVDYPDYAGKVGRNIRDGEAQWGIMIGENPFAIAVAANKILGVRAVAVEDPQQAEMCRREFNANLLCLPSQLRPSSNLDSILRRWFATPFSQGPYKRQVQKIEALAKLSHKVVGSSEWPPSLAEVDQEIAACIEREARRQSENLELIASENFASRAVQEAQGSCLTNKYAEGYPGRRWYGGCQNVDEIEVLAIERAKKLFGAEYVNVQPHSGSQANMAVYFAVLQPGDTIVAMDLSHGGHLTHGHRMNFSGRFFQVVSYGVRREDERLDYEEIEKLAFTHRPKLIMAGASAYPRILDFARLSQIAQAVGAYLFVDMAHIAGLVAAGLHPSPLPYADFVTTTTHKTLRGPRGGVIFAKAKYAKILDAQVFPGIQGGPLPHVIAAKAVAFYEALQPSFKAYQEQVVRNAKALAEGLRKHGYRLVSGGTDTHLLLVDLRAQGITGRQAQDLLDRAGITVNKNAIPFDTLPPAQAGGIRLGTPAVTTRGMKEEEMFQIADWIHEVFQSQDQPQKLEAIRKEVWDLTARFPLPF</sequence>
<dbReference type="InterPro" id="IPR003500">
    <property type="entry name" value="RpiB_LacA_LacB"/>
</dbReference>
<dbReference type="NCBIfam" id="TIGR00689">
    <property type="entry name" value="rpiB_lacA_lacB"/>
    <property type="match status" value="1"/>
</dbReference>
<feature type="binding site" evidence="12">
    <location>
        <position position="437"/>
    </location>
    <ligand>
        <name>(6S)-5,6,7,8-tetrahydrofolate</name>
        <dbReference type="ChEBI" id="CHEBI:57453"/>
    </ligand>
</feature>
<comment type="pathway">
    <text evidence="12">Amino-acid biosynthesis; glycine biosynthesis; glycine from L-serine: step 1/1.</text>
</comment>
<comment type="caution">
    <text evidence="12">Lacks conserved residue(s) required for the propagation of feature annotation.</text>
</comment>
<dbReference type="PANTHER" id="PTHR11680:SF35">
    <property type="entry name" value="SERINE HYDROXYMETHYLTRANSFERASE 1"/>
    <property type="match status" value="1"/>
</dbReference>
<dbReference type="SUPFAM" id="SSF52788">
    <property type="entry name" value="Phosphotyrosine protein phosphatases I"/>
    <property type="match status" value="1"/>
</dbReference>
<name>A0A8J2BPW3_9BACT</name>
<evidence type="ECO:0000256" key="2">
    <source>
        <dbReference type="ARBA" id="ARBA00004496"/>
    </source>
</evidence>
<evidence type="ECO:0000256" key="13">
    <source>
        <dbReference type="PIRSR" id="PIRSR617867-1"/>
    </source>
</evidence>
<dbReference type="GO" id="GO:0005829">
    <property type="term" value="C:cytosol"/>
    <property type="evidence" value="ECO:0007669"/>
    <property type="project" value="TreeGrafter"/>
</dbReference>
<evidence type="ECO:0000256" key="5">
    <source>
        <dbReference type="ARBA" id="ARBA00011063"/>
    </source>
</evidence>
<dbReference type="InterPro" id="IPR036196">
    <property type="entry name" value="Ptyr_pPase_sf"/>
</dbReference>
<dbReference type="Gene3D" id="3.40.640.10">
    <property type="entry name" value="Type I PLP-dependent aspartate aminotransferase-like (Major domain)"/>
    <property type="match status" value="1"/>
</dbReference>
<dbReference type="InterPro" id="IPR015422">
    <property type="entry name" value="PyrdxlP-dep_Trfase_small"/>
</dbReference>
<dbReference type="InterPro" id="IPR001085">
    <property type="entry name" value="Ser_HO-MeTrfase"/>
</dbReference>
<dbReference type="NCBIfam" id="NF000586">
    <property type="entry name" value="PRK00011.1"/>
    <property type="match status" value="1"/>
</dbReference>
<feature type="modified residue" description="N6-(pyridoxal phosphate)lysine" evidence="12">
    <location>
        <position position="546"/>
    </location>
</feature>
<dbReference type="UniPathway" id="UPA00193"/>
<dbReference type="PRINTS" id="PR00719">
    <property type="entry name" value="LMWPTPASE"/>
</dbReference>
<dbReference type="InterPro" id="IPR049943">
    <property type="entry name" value="Ser_HO-MeTrfase-like"/>
</dbReference>
<organism evidence="15 16">
    <name type="scientific">Candidatus Methylacidithermus pantelleriae</name>
    <dbReference type="NCBI Taxonomy" id="2744239"/>
    <lineage>
        <taxon>Bacteria</taxon>
        <taxon>Pseudomonadati</taxon>
        <taxon>Verrucomicrobiota</taxon>
        <taxon>Methylacidiphilae</taxon>
        <taxon>Methylacidiphilales</taxon>
        <taxon>Methylacidiphilaceae</taxon>
        <taxon>Candidatus Methylacidithermus</taxon>
    </lineage>
</organism>
<comment type="similarity">
    <text evidence="5">Belongs to the low molecular weight phosphotyrosine protein phosphatase family.</text>
</comment>
<feature type="active site" description="Proton donor" evidence="13">
    <location>
        <position position="122"/>
    </location>
</feature>
<dbReference type="InterPro" id="IPR017867">
    <property type="entry name" value="Tyr_phospatase_low_mol_wt"/>
</dbReference>
<evidence type="ECO:0000256" key="9">
    <source>
        <dbReference type="ARBA" id="ARBA00022679"/>
    </source>
</evidence>
<reference evidence="15" key="1">
    <citation type="submission" date="2021-02" db="EMBL/GenBank/DDBJ databases">
        <authorList>
            <person name="Cremers G."/>
            <person name="Picone N."/>
        </authorList>
    </citation>
    <scope>NUCLEOTIDE SEQUENCE</scope>
    <source>
        <strain evidence="15">PQ17</strain>
    </source>
</reference>
<dbReference type="Gene3D" id="3.40.50.2300">
    <property type="match status" value="1"/>
</dbReference>
<feature type="site" description="Plays an important role in substrate specificity" evidence="12">
    <location>
        <position position="545"/>
    </location>
</feature>
<dbReference type="GO" id="GO:0016861">
    <property type="term" value="F:intramolecular oxidoreductase activity, interconverting aldoses and ketoses"/>
    <property type="evidence" value="ECO:0007669"/>
    <property type="project" value="UniProtKB-ARBA"/>
</dbReference>
<dbReference type="AlphaFoldDB" id="A0A8J2BPW3"/>
<dbReference type="Proteomes" id="UP000663859">
    <property type="component" value="Unassembled WGS sequence"/>
</dbReference>
<evidence type="ECO:0000256" key="11">
    <source>
        <dbReference type="ARBA" id="ARBA00022898"/>
    </source>
</evidence>
<dbReference type="RefSeq" id="WP_174583210.1">
    <property type="nucleotide sequence ID" value="NZ_CAJNOB010000015.1"/>
</dbReference>
<dbReference type="GO" id="GO:0005975">
    <property type="term" value="P:carbohydrate metabolic process"/>
    <property type="evidence" value="ECO:0007669"/>
    <property type="project" value="InterPro"/>
</dbReference>
<dbReference type="SMART" id="SM00226">
    <property type="entry name" value="LMWPc"/>
    <property type="match status" value="1"/>
</dbReference>
<dbReference type="PROSITE" id="PS00096">
    <property type="entry name" value="SHMT"/>
    <property type="match status" value="1"/>
</dbReference>
<proteinExistence type="inferred from homology"/>
<comment type="function">
    <text evidence="12">Catalyzes the reversible interconversion of serine and glycine with tetrahydrofolate (THF) serving as the one-carbon carrier. This reaction serves as the major source of one-carbon groups required for the biosynthesis of purines, thymidylate, methionine, and other important biomolecules. Also exhibits THF-independent aldolase activity toward beta-hydroxyamino acids, producing glycine and aldehydes, via a retro-aldol mechanism.</text>
</comment>
<evidence type="ECO:0000313" key="15">
    <source>
        <dbReference type="EMBL" id="CAF0697563.1"/>
    </source>
</evidence>
<keyword evidence="7 12" id="KW-0963">Cytoplasm</keyword>
<keyword evidence="8 12" id="KW-0554">One-carbon metabolism</keyword>